<proteinExistence type="predicted"/>
<dbReference type="STRING" id="1817832.A3J48_00920"/>
<evidence type="ECO:0000313" key="3">
    <source>
        <dbReference type="Proteomes" id="UP000176786"/>
    </source>
</evidence>
<dbReference type="AlphaFoldDB" id="A0A1F5P7K4"/>
<dbReference type="Proteomes" id="UP000176786">
    <property type="component" value="Unassembled WGS sequence"/>
</dbReference>
<evidence type="ECO:0000313" key="2">
    <source>
        <dbReference type="EMBL" id="OGE85883.1"/>
    </source>
</evidence>
<comment type="caution">
    <text evidence="2">The sequence shown here is derived from an EMBL/GenBank/DDBJ whole genome shotgun (WGS) entry which is preliminary data.</text>
</comment>
<protein>
    <recommendedName>
        <fullName evidence="4">Type 4 fimbrial biogenesis protein PilX N-terminal domain-containing protein</fullName>
    </recommendedName>
</protein>
<dbReference type="EMBL" id="MFES01000020">
    <property type="protein sequence ID" value="OGE85883.1"/>
    <property type="molecule type" value="Genomic_DNA"/>
</dbReference>
<gene>
    <name evidence="2" type="ORF">A3J48_00920</name>
</gene>
<sequence length="206" mass="21909">MIKKPTAIELSCLSPIRGTVEYFSAGVVYRHQGKNGDCNKEVGQKSLGRAGLCLADKVTTRKYQKGFASLPTVLTLMILIVATSVGITAISLNETFVSAGQNQSAQAYLNAEAGARDALLRIARNKGYNCPTTDCYAIEFTADGCDSNESCARIQVSTGAGTSGDPKIITSTGRVKNKIRKISVEVVYDASQNGQIASTAWSELTN</sequence>
<reference evidence="2 3" key="1">
    <citation type="journal article" date="2016" name="Nat. Commun.">
        <title>Thousands of microbial genomes shed light on interconnected biogeochemical processes in an aquifer system.</title>
        <authorList>
            <person name="Anantharaman K."/>
            <person name="Brown C.T."/>
            <person name="Hug L.A."/>
            <person name="Sharon I."/>
            <person name="Castelle C.J."/>
            <person name="Probst A.J."/>
            <person name="Thomas B.C."/>
            <person name="Singh A."/>
            <person name="Wilkins M.J."/>
            <person name="Karaoz U."/>
            <person name="Brodie E.L."/>
            <person name="Williams K.H."/>
            <person name="Hubbard S.S."/>
            <person name="Banfield J.F."/>
        </authorList>
    </citation>
    <scope>NUCLEOTIDE SEQUENCE [LARGE SCALE GENOMIC DNA]</scope>
</reference>
<keyword evidence="1" id="KW-0812">Transmembrane</keyword>
<name>A0A1F5P7K4_9BACT</name>
<evidence type="ECO:0000256" key="1">
    <source>
        <dbReference type="SAM" id="Phobius"/>
    </source>
</evidence>
<evidence type="ECO:0008006" key="4">
    <source>
        <dbReference type="Google" id="ProtNLM"/>
    </source>
</evidence>
<feature type="transmembrane region" description="Helical" evidence="1">
    <location>
        <begin position="67"/>
        <end position="92"/>
    </location>
</feature>
<keyword evidence="1" id="KW-0472">Membrane</keyword>
<organism evidence="2 3">
    <name type="scientific">Candidatus Doudnabacteria bacterium RIFCSPHIGHO2_02_FULL_46_11</name>
    <dbReference type="NCBI Taxonomy" id="1817832"/>
    <lineage>
        <taxon>Bacteria</taxon>
        <taxon>Candidatus Doudnaibacteriota</taxon>
    </lineage>
</organism>
<accession>A0A1F5P7K4</accession>
<keyword evidence="1" id="KW-1133">Transmembrane helix</keyword>